<feature type="transmembrane region" description="Helical" evidence="1">
    <location>
        <begin position="20"/>
        <end position="46"/>
    </location>
</feature>
<evidence type="ECO:0000256" key="1">
    <source>
        <dbReference type="SAM" id="Phobius"/>
    </source>
</evidence>
<feature type="transmembrane region" description="Helical" evidence="1">
    <location>
        <begin position="66"/>
        <end position="87"/>
    </location>
</feature>
<reference evidence="2" key="1">
    <citation type="submission" date="2019-12" db="EMBL/GenBank/DDBJ databases">
        <title>Comparative genomics gives insights into the taxonomy of the Azoarcus-Aromatoleum group and reveals separate origins of nif in the plant-associated Azoarcus and non-plant-associated Aromatoleum sub-groups.</title>
        <authorList>
            <person name="Lafos M."/>
            <person name="Maluk M."/>
            <person name="Batista M."/>
            <person name="Junghare M."/>
            <person name="Carmona M."/>
            <person name="Faoro H."/>
            <person name="Cruz L.M."/>
            <person name="Battistoni F."/>
            <person name="De Souza E."/>
            <person name="Pedrosa F."/>
            <person name="Chen W.-M."/>
            <person name="Poole P.S."/>
            <person name="Dixon R.A."/>
            <person name="James E.K."/>
        </authorList>
    </citation>
    <scope>NUCLEOTIDE SEQUENCE</scope>
    <source>
        <strain evidence="2">U120</strain>
    </source>
</reference>
<accession>A0ABX1MXZ9</accession>
<sequence>MPEPEHDLLKEDLPGPPLAVAAESLFLVNLMIAPGLAFVILVVLWWRHRLSAPALARNHLKQTVVASLWGGGLLVGVSVAVFLLGGFANPWSWVVGVLYFVCFHAMLILFGVIGLNRAMLARPYRFPIIGPKLVE</sequence>
<dbReference type="EMBL" id="WTVH01000008">
    <property type="protein sequence ID" value="NMF92869.1"/>
    <property type="molecule type" value="Genomic_DNA"/>
</dbReference>
<keyword evidence="3" id="KW-1185">Reference proteome</keyword>
<comment type="caution">
    <text evidence="2">The sequence shown here is derived from an EMBL/GenBank/DDBJ whole genome shotgun (WGS) entry which is preliminary data.</text>
</comment>
<organism evidence="2 3">
    <name type="scientific">Aromatoleum buckelii</name>
    <dbReference type="NCBI Taxonomy" id="200254"/>
    <lineage>
        <taxon>Bacteria</taxon>
        <taxon>Pseudomonadati</taxon>
        <taxon>Pseudomonadota</taxon>
        <taxon>Betaproteobacteria</taxon>
        <taxon>Rhodocyclales</taxon>
        <taxon>Rhodocyclaceae</taxon>
        <taxon>Aromatoleum</taxon>
    </lineage>
</organism>
<dbReference type="RefSeq" id="WP_169198165.1">
    <property type="nucleotide sequence ID" value="NZ_WTVH02000010.1"/>
</dbReference>
<keyword evidence="1" id="KW-1133">Transmembrane helix</keyword>
<dbReference type="Proteomes" id="UP000601990">
    <property type="component" value="Unassembled WGS sequence"/>
</dbReference>
<feature type="transmembrane region" description="Helical" evidence="1">
    <location>
        <begin position="93"/>
        <end position="115"/>
    </location>
</feature>
<keyword evidence="1" id="KW-0812">Transmembrane</keyword>
<proteinExistence type="predicted"/>
<gene>
    <name evidence="2" type="ORF">GO608_05960</name>
</gene>
<evidence type="ECO:0000313" key="2">
    <source>
        <dbReference type="EMBL" id="NMF92869.1"/>
    </source>
</evidence>
<evidence type="ECO:0008006" key="4">
    <source>
        <dbReference type="Google" id="ProtNLM"/>
    </source>
</evidence>
<evidence type="ECO:0000313" key="3">
    <source>
        <dbReference type="Proteomes" id="UP000601990"/>
    </source>
</evidence>
<name>A0ABX1MXZ9_9RHOO</name>
<protein>
    <recommendedName>
        <fullName evidence="4">Cytochrome C oxidase subunit III</fullName>
    </recommendedName>
</protein>
<keyword evidence="1" id="KW-0472">Membrane</keyword>